<evidence type="ECO:0000313" key="3">
    <source>
        <dbReference type="Proteomes" id="UP000054007"/>
    </source>
</evidence>
<gene>
    <name evidence="2" type="ORF">CYLTODRAFT_375059</name>
</gene>
<keyword evidence="3" id="KW-1185">Reference proteome</keyword>
<dbReference type="OrthoDB" id="4951845at2759"/>
<proteinExistence type="predicted"/>
<dbReference type="Pfam" id="PF13409">
    <property type="entry name" value="GST_N_2"/>
    <property type="match status" value="1"/>
</dbReference>
<dbReference type="Gene3D" id="3.40.30.10">
    <property type="entry name" value="Glutaredoxin"/>
    <property type="match status" value="1"/>
</dbReference>
<dbReference type="Gene3D" id="1.20.1050.10">
    <property type="match status" value="1"/>
</dbReference>
<dbReference type="InterPro" id="IPR036249">
    <property type="entry name" value="Thioredoxin-like_sf"/>
</dbReference>
<dbReference type="SUPFAM" id="SSF52833">
    <property type="entry name" value="Thioredoxin-like"/>
    <property type="match status" value="1"/>
</dbReference>
<dbReference type="STRING" id="1314674.A0A0D7BEF8"/>
<dbReference type="InterPro" id="IPR004045">
    <property type="entry name" value="Glutathione_S-Trfase_N"/>
</dbReference>
<dbReference type="Proteomes" id="UP000054007">
    <property type="component" value="Unassembled WGS sequence"/>
</dbReference>
<dbReference type="AlphaFoldDB" id="A0A0D7BEF8"/>
<reference evidence="2 3" key="1">
    <citation type="journal article" date="2015" name="Fungal Genet. Biol.">
        <title>Evolution of novel wood decay mechanisms in Agaricales revealed by the genome sequences of Fistulina hepatica and Cylindrobasidium torrendii.</title>
        <authorList>
            <person name="Floudas D."/>
            <person name="Held B.W."/>
            <person name="Riley R."/>
            <person name="Nagy L.G."/>
            <person name="Koehler G."/>
            <person name="Ransdell A.S."/>
            <person name="Younus H."/>
            <person name="Chow J."/>
            <person name="Chiniquy J."/>
            <person name="Lipzen A."/>
            <person name="Tritt A."/>
            <person name="Sun H."/>
            <person name="Haridas S."/>
            <person name="LaButti K."/>
            <person name="Ohm R.A."/>
            <person name="Kues U."/>
            <person name="Blanchette R.A."/>
            <person name="Grigoriev I.V."/>
            <person name="Minto R.E."/>
            <person name="Hibbett D.S."/>
        </authorList>
    </citation>
    <scope>NUCLEOTIDE SEQUENCE [LARGE SCALE GENOMIC DNA]</scope>
    <source>
        <strain evidence="2 3">FP15055 ss-10</strain>
    </source>
</reference>
<accession>A0A0D7BEF8</accession>
<evidence type="ECO:0000313" key="2">
    <source>
        <dbReference type="EMBL" id="KIY67986.1"/>
    </source>
</evidence>
<evidence type="ECO:0000259" key="1">
    <source>
        <dbReference type="PROSITE" id="PS50404"/>
    </source>
</evidence>
<sequence>MAPAITLFDIPSVVPNQFWSPNTLKARYVLNYKGISFKTEWLEYPAIAPFYKKHGIAHTETKPDGSPLYTLPVIHDANVKKYISGSTNFASYLDATYPNTPSAFPNSTEGLARAFDAALMDAVTPIWALMFLNTAELLNPESKTFFLQTKYSALEVDSVTEWARLQSGFSKVAQWTNGMGNFVMGDTVSFPDFAIGVLLFALRNAFGEDSEEWRRVVSWDGGKWEKLAGQLRKYETEV</sequence>
<protein>
    <recommendedName>
        <fullName evidence="1">GST N-terminal domain-containing protein</fullName>
    </recommendedName>
</protein>
<dbReference type="Pfam" id="PF22041">
    <property type="entry name" value="GST_C_7"/>
    <property type="match status" value="1"/>
</dbReference>
<dbReference type="EMBL" id="KN880512">
    <property type="protein sequence ID" value="KIY67986.1"/>
    <property type="molecule type" value="Genomic_DNA"/>
</dbReference>
<dbReference type="InterPro" id="IPR054416">
    <property type="entry name" value="GST_UstS-like_C"/>
</dbReference>
<name>A0A0D7BEF8_9AGAR</name>
<feature type="domain" description="GST N-terminal" evidence="1">
    <location>
        <begin position="10"/>
        <end position="101"/>
    </location>
</feature>
<dbReference type="PROSITE" id="PS50404">
    <property type="entry name" value="GST_NTER"/>
    <property type="match status" value="1"/>
</dbReference>
<organism evidence="2 3">
    <name type="scientific">Cylindrobasidium torrendii FP15055 ss-10</name>
    <dbReference type="NCBI Taxonomy" id="1314674"/>
    <lineage>
        <taxon>Eukaryota</taxon>
        <taxon>Fungi</taxon>
        <taxon>Dikarya</taxon>
        <taxon>Basidiomycota</taxon>
        <taxon>Agaricomycotina</taxon>
        <taxon>Agaricomycetes</taxon>
        <taxon>Agaricomycetidae</taxon>
        <taxon>Agaricales</taxon>
        <taxon>Marasmiineae</taxon>
        <taxon>Physalacriaceae</taxon>
        <taxon>Cylindrobasidium</taxon>
    </lineage>
</organism>